<dbReference type="EMBL" id="HBGK01016724">
    <property type="protein sequence ID" value="CAD9279497.1"/>
    <property type="molecule type" value="Transcribed_RNA"/>
</dbReference>
<reference evidence="1" key="1">
    <citation type="submission" date="2021-01" db="EMBL/GenBank/DDBJ databases">
        <authorList>
            <person name="Corre E."/>
            <person name="Pelletier E."/>
            <person name="Niang G."/>
            <person name="Scheremetjew M."/>
            <person name="Finn R."/>
            <person name="Kale V."/>
            <person name="Holt S."/>
            <person name="Cochrane G."/>
            <person name="Meng A."/>
            <person name="Brown T."/>
            <person name="Cohen L."/>
        </authorList>
    </citation>
    <scope>NUCLEOTIDE SEQUENCE</scope>
    <source>
        <strain evidence="1">CCMP 410</strain>
    </source>
</reference>
<organism evidence="1">
    <name type="scientific">Grammatophora oceanica</name>
    <dbReference type="NCBI Taxonomy" id="210454"/>
    <lineage>
        <taxon>Eukaryota</taxon>
        <taxon>Sar</taxon>
        <taxon>Stramenopiles</taxon>
        <taxon>Ochrophyta</taxon>
        <taxon>Bacillariophyta</taxon>
        <taxon>Fragilariophyceae</taxon>
        <taxon>Fragilariophycidae</taxon>
        <taxon>Rhabdonematales</taxon>
        <taxon>Grammatophoraceae</taxon>
        <taxon>Grammatophora</taxon>
    </lineage>
</organism>
<evidence type="ECO:0000313" key="1">
    <source>
        <dbReference type="EMBL" id="CAD9279497.1"/>
    </source>
</evidence>
<gene>
    <name evidence="1" type="ORF">GOCE00092_LOCUS8406</name>
</gene>
<accession>A0A7S1UV23</accession>
<dbReference type="AlphaFoldDB" id="A0A7S1UV23"/>
<sequence>MSATIESSGQCTALRHAVVPPSLDSDELKSVFTATQAVPEVAYAVQHEMFDGVFANHKGTPEPPKESYDRIESADAFVKINTDSLPGDDLDEYWRKVAVDFSHLETGDSDKLNSLAIWLNKHQPITLAVNSPHDKVLALGKSLFEKTGLVVYTLGSTDNPDVPPGLTCQARPQEAEVFGEFPPRSTLSKYTRFPVVVPSSTPSYDSSYTSTYLESKATKMTDTPASLKPLVESVEDLATRGYCIELLEYLKDVCTTNPKRGFGKSRTALWGLQRPPILGNKTVIRCGPNTVPEAILPLLLLFLATNAKDQVFVSIHPENPKLASLLGDDTLMSIQTEEEYAQYKSSADAYNVVEEPEPMKTFPMVGNFVSLYMPLGHIKSTKPGDEEFVAALSKSDKWLRFIE</sequence>
<name>A0A7S1UV23_9STRA</name>
<proteinExistence type="predicted"/>
<protein>
    <submittedName>
        <fullName evidence="1">Uncharacterized protein</fullName>
    </submittedName>
</protein>